<dbReference type="Gene3D" id="3.40.50.300">
    <property type="entry name" value="P-loop containing nucleotide triphosphate hydrolases"/>
    <property type="match status" value="1"/>
</dbReference>
<organism evidence="1">
    <name type="scientific">marine sediment metagenome</name>
    <dbReference type="NCBI Taxonomy" id="412755"/>
    <lineage>
        <taxon>unclassified sequences</taxon>
        <taxon>metagenomes</taxon>
        <taxon>ecological metagenomes</taxon>
    </lineage>
</organism>
<proteinExistence type="predicted"/>
<reference evidence="1" key="1">
    <citation type="journal article" date="2015" name="Nature">
        <title>Complex archaea that bridge the gap between prokaryotes and eukaryotes.</title>
        <authorList>
            <person name="Spang A."/>
            <person name="Saw J.H."/>
            <person name="Jorgensen S.L."/>
            <person name="Zaremba-Niedzwiedzka K."/>
            <person name="Martijn J."/>
            <person name="Lind A.E."/>
            <person name="van Eijk R."/>
            <person name="Schleper C."/>
            <person name="Guy L."/>
            <person name="Ettema T.J."/>
        </authorList>
    </citation>
    <scope>NUCLEOTIDE SEQUENCE</scope>
</reference>
<evidence type="ECO:0000313" key="1">
    <source>
        <dbReference type="EMBL" id="KKL45348.1"/>
    </source>
</evidence>
<dbReference type="AlphaFoldDB" id="A0A0F9C7J7"/>
<dbReference type="Gene3D" id="3.30.420.240">
    <property type="match status" value="1"/>
</dbReference>
<comment type="caution">
    <text evidence="1">The sequence shown here is derived from an EMBL/GenBank/DDBJ whole genome shotgun (WGS) entry which is preliminary data.</text>
</comment>
<name>A0A0F9C7J7_9ZZZZ</name>
<dbReference type="EMBL" id="LAZR01034420">
    <property type="protein sequence ID" value="KKL45348.1"/>
    <property type="molecule type" value="Genomic_DNA"/>
</dbReference>
<sequence>MQHKRLKSKMANDGILAFKTLWKERRTKQLVKLLFGYDLTPTQVEIVRIIGWSEKKRLSICAMTRYGKSQAIVIGIGLFLIMNKNKKIAFIAPQREQAEILMNYMTDLILNSSVLLSIVDIDLKGPERMRKEVSKRRMTFKNGCEYRIFSAHGEASRLMGFGADVVVKDEACLIKGEGVNAKIMRMLGDRPEEAVLIESFNPWDRDNKAFEHLDDPAFYKIHVPWQLALKEGRTTQEHIDEMKKELLPLEFTVLYDSEFPAESEDSIFNLVKINRAEEQTRDLIEETKEITEQMRRPQDMTEAEYKKVKEKHKEVTYIISCDVADKGLDETVIFWGIKKGGFYELIDSYHEPKSESTDVAGRINEKIREFIGKEANGSVQIDSIGLGTGVVSMVKEYIRDNMYKNVRVVGCNFGAAALNKERFRNKKAENYFRLKDIFDEDSIKLVKVKNLKNQLLNMKWKRSSTEKIVIEDPEKSPDWADALVYFTWKDTDALAYAFL</sequence>
<protein>
    <submittedName>
        <fullName evidence="1">Uncharacterized protein</fullName>
    </submittedName>
</protein>
<accession>A0A0F9C7J7</accession>
<feature type="non-terminal residue" evidence="1">
    <location>
        <position position="499"/>
    </location>
</feature>
<dbReference type="SUPFAM" id="SSF52540">
    <property type="entry name" value="P-loop containing nucleoside triphosphate hydrolases"/>
    <property type="match status" value="1"/>
</dbReference>
<gene>
    <name evidence="1" type="ORF">LCGC14_2356590</name>
</gene>
<dbReference type="InterPro" id="IPR027417">
    <property type="entry name" value="P-loop_NTPase"/>
</dbReference>